<proteinExistence type="predicted"/>
<gene>
    <name evidence="1" type="ORF">DPMN_087882</name>
</gene>
<comment type="caution">
    <text evidence="1">The sequence shown here is derived from an EMBL/GenBank/DDBJ whole genome shotgun (WGS) entry which is preliminary data.</text>
</comment>
<name>A0A9D4KTH6_DREPO</name>
<evidence type="ECO:0000313" key="2">
    <source>
        <dbReference type="Proteomes" id="UP000828390"/>
    </source>
</evidence>
<dbReference type="Proteomes" id="UP000828390">
    <property type="component" value="Unassembled WGS sequence"/>
</dbReference>
<dbReference type="EMBL" id="JAIWYP010000003">
    <property type="protein sequence ID" value="KAH3845601.1"/>
    <property type="molecule type" value="Genomic_DNA"/>
</dbReference>
<reference evidence="1" key="2">
    <citation type="submission" date="2020-11" db="EMBL/GenBank/DDBJ databases">
        <authorList>
            <person name="McCartney M.A."/>
            <person name="Auch B."/>
            <person name="Kono T."/>
            <person name="Mallez S."/>
            <person name="Becker A."/>
            <person name="Gohl D.M."/>
            <person name="Silverstein K.A.T."/>
            <person name="Koren S."/>
            <person name="Bechman K.B."/>
            <person name="Herman A."/>
            <person name="Abrahante J.E."/>
            <person name="Garbe J."/>
        </authorList>
    </citation>
    <scope>NUCLEOTIDE SEQUENCE</scope>
    <source>
        <strain evidence="1">Duluth1</strain>
        <tissue evidence="1">Whole animal</tissue>
    </source>
</reference>
<evidence type="ECO:0000313" key="1">
    <source>
        <dbReference type="EMBL" id="KAH3845601.1"/>
    </source>
</evidence>
<accession>A0A9D4KTH6</accession>
<reference evidence="1" key="1">
    <citation type="journal article" date="2019" name="bioRxiv">
        <title>The Genome of the Zebra Mussel, Dreissena polymorpha: A Resource for Invasive Species Research.</title>
        <authorList>
            <person name="McCartney M.A."/>
            <person name="Auch B."/>
            <person name="Kono T."/>
            <person name="Mallez S."/>
            <person name="Zhang Y."/>
            <person name="Obille A."/>
            <person name="Becker A."/>
            <person name="Abrahante J.E."/>
            <person name="Garbe J."/>
            <person name="Badalamenti J.P."/>
            <person name="Herman A."/>
            <person name="Mangelson H."/>
            <person name="Liachko I."/>
            <person name="Sullivan S."/>
            <person name="Sone E.D."/>
            <person name="Koren S."/>
            <person name="Silverstein K.A.T."/>
            <person name="Beckman K.B."/>
            <person name="Gohl D.M."/>
        </authorList>
    </citation>
    <scope>NUCLEOTIDE SEQUENCE</scope>
    <source>
        <strain evidence="1">Duluth1</strain>
        <tissue evidence="1">Whole animal</tissue>
    </source>
</reference>
<dbReference type="AlphaFoldDB" id="A0A9D4KTH6"/>
<organism evidence="1 2">
    <name type="scientific">Dreissena polymorpha</name>
    <name type="common">Zebra mussel</name>
    <name type="synonym">Mytilus polymorpha</name>
    <dbReference type="NCBI Taxonomy" id="45954"/>
    <lineage>
        <taxon>Eukaryota</taxon>
        <taxon>Metazoa</taxon>
        <taxon>Spiralia</taxon>
        <taxon>Lophotrochozoa</taxon>
        <taxon>Mollusca</taxon>
        <taxon>Bivalvia</taxon>
        <taxon>Autobranchia</taxon>
        <taxon>Heteroconchia</taxon>
        <taxon>Euheterodonta</taxon>
        <taxon>Imparidentia</taxon>
        <taxon>Neoheterodontei</taxon>
        <taxon>Myida</taxon>
        <taxon>Dreissenoidea</taxon>
        <taxon>Dreissenidae</taxon>
        <taxon>Dreissena</taxon>
    </lineage>
</organism>
<protein>
    <submittedName>
        <fullName evidence="1">Uncharacterized protein</fullName>
    </submittedName>
</protein>
<keyword evidence="2" id="KW-1185">Reference proteome</keyword>
<sequence length="62" mass="6966">MATIDRLAEEVRDPQIMAHWSCLNSPLQSNMKIIITSSGYEAVRYINSVFFGQILDGPIPNL</sequence>